<dbReference type="Pfam" id="PF23142">
    <property type="entry name" value="PH_PLEKHM2"/>
    <property type="match status" value="1"/>
</dbReference>
<sequence length="59" mass="6790">IDNGLSDLSVEPKTDDLLRPKHVDSLDLEADANLQLQFTLEVYEIENKERLIKVLKRVV</sequence>
<gene>
    <name evidence="4" type="ORF">BYL167_LOCUS34491</name>
    <name evidence="5" type="ORF">SMN809_LOCUS52156</name>
</gene>
<evidence type="ECO:0000259" key="3">
    <source>
        <dbReference type="Pfam" id="PF23142"/>
    </source>
</evidence>
<evidence type="ECO:0000313" key="6">
    <source>
        <dbReference type="Proteomes" id="UP000676336"/>
    </source>
</evidence>
<accession>A0A8S3CDI2</accession>
<comment type="subcellular location">
    <subcellularLocation>
        <location evidence="1">Cytoplasm</location>
    </subcellularLocation>
</comment>
<feature type="domain" description="PLEKHM2 PH" evidence="3">
    <location>
        <begin position="22"/>
        <end position="56"/>
    </location>
</feature>
<dbReference type="InterPro" id="IPR057288">
    <property type="entry name" value="PH_PLEKHM2"/>
</dbReference>
<keyword evidence="2" id="KW-0963">Cytoplasm</keyword>
<dbReference type="GO" id="GO:0005737">
    <property type="term" value="C:cytoplasm"/>
    <property type="evidence" value="ECO:0007669"/>
    <property type="project" value="UniProtKB-SubCell"/>
</dbReference>
<evidence type="ECO:0000256" key="1">
    <source>
        <dbReference type="ARBA" id="ARBA00004496"/>
    </source>
</evidence>
<name>A0A8S3CDI2_9BILA</name>
<dbReference type="EMBL" id="CAJOBH010069971">
    <property type="protein sequence ID" value="CAF4467325.1"/>
    <property type="molecule type" value="Genomic_DNA"/>
</dbReference>
<comment type="caution">
    <text evidence="5">The sequence shown here is derived from an EMBL/GenBank/DDBJ whole genome shotgun (WGS) entry which is preliminary data.</text>
</comment>
<feature type="non-terminal residue" evidence="5">
    <location>
        <position position="59"/>
    </location>
</feature>
<dbReference type="Proteomes" id="UP000676336">
    <property type="component" value="Unassembled WGS sequence"/>
</dbReference>
<organism evidence="5 6">
    <name type="scientific">Rotaria magnacalcarata</name>
    <dbReference type="NCBI Taxonomy" id="392030"/>
    <lineage>
        <taxon>Eukaryota</taxon>
        <taxon>Metazoa</taxon>
        <taxon>Spiralia</taxon>
        <taxon>Gnathifera</taxon>
        <taxon>Rotifera</taxon>
        <taxon>Eurotatoria</taxon>
        <taxon>Bdelloidea</taxon>
        <taxon>Philodinida</taxon>
        <taxon>Philodinidae</taxon>
        <taxon>Rotaria</taxon>
    </lineage>
</organism>
<evidence type="ECO:0000256" key="2">
    <source>
        <dbReference type="ARBA" id="ARBA00022490"/>
    </source>
</evidence>
<feature type="non-terminal residue" evidence="5">
    <location>
        <position position="1"/>
    </location>
</feature>
<evidence type="ECO:0000313" key="4">
    <source>
        <dbReference type="EMBL" id="CAF4467325.1"/>
    </source>
</evidence>
<proteinExistence type="predicted"/>
<dbReference type="AlphaFoldDB" id="A0A8S3CDI2"/>
<dbReference type="EMBL" id="CAJOBI010176418">
    <property type="protein sequence ID" value="CAF4909454.1"/>
    <property type="molecule type" value="Genomic_DNA"/>
</dbReference>
<protein>
    <recommendedName>
        <fullName evidence="3">PLEKHM2 PH domain-containing protein</fullName>
    </recommendedName>
</protein>
<dbReference type="Proteomes" id="UP000681967">
    <property type="component" value="Unassembled WGS sequence"/>
</dbReference>
<reference evidence="5" key="1">
    <citation type="submission" date="2021-02" db="EMBL/GenBank/DDBJ databases">
        <authorList>
            <person name="Nowell W R."/>
        </authorList>
    </citation>
    <scope>NUCLEOTIDE SEQUENCE</scope>
</reference>
<evidence type="ECO:0000313" key="5">
    <source>
        <dbReference type="EMBL" id="CAF4909454.1"/>
    </source>
</evidence>